<dbReference type="EMBL" id="VCAU01000016">
    <property type="protein sequence ID" value="KAF9891768.1"/>
    <property type="molecule type" value="Genomic_DNA"/>
</dbReference>
<organism evidence="4 5">
    <name type="scientific">Aspergillus nanangensis</name>
    <dbReference type="NCBI Taxonomy" id="2582783"/>
    <lineage>
        <taxon>Eukaryota</taxon>
        <taxon>Fungi</taxon>
        <taxon>Dikarya</taxon>
        <taxon>Ascomycota</taxon>
        <taxon>Pezizomycotina</taxon>
        <taxon>Eurotiomycetes</taxon>
        <taxon>Eurotiomycetidae</taxon>
        <taxon>Eurotiales</taxon>
        <taxon>Aspergillaceae</taxon>
        <taxon>Aspergillus</taxon>
        <taxon>Aspergillus subgen. Circumdati</taxon>
    </lineage>
</organism>
<name>A0AAD4CU14_ASPNN</name>
<keyword evidence="2" id="KW-1133">Transmembrane helix</keyword>
<proteinExistence type="predicted"/>
<feature type="transmembrane region" description="Helical" evidence="2">
    <location>
        <begin position="15"/>
        <end position="34"/>
    </location>
</feature>
<dbReference type="InterPro" id="IPR056119">
    <property type="entry name" value="DUF7702"/>
</dbReference>
<reference evidence="4" key="2">
    <citation type="submission" date="2020-02" db="EMBL/GenBank/DDBJ databases">
        <authorList>
            <person name="Gilchrist C.L.M."/>
            <person name="Chooi Y.-H."/>
        </authorList>
    </citation>
    <scope>NUCLEOTIDE SEQUENCE</scope>
    <source>
        <strain evidence="4">MST-FP2251</strain>
    </source>
</reference>
<gene>
    <name evidence="4" type="ORF">FE257_003249</name>
</gene>
<dbReference type="PANTHER" id="PTHR42109:SF2">
    <property type="entry name" value="INTEGRAL MEMBRANE PROTEIN"/>
    <property type="match status" value="1"/>
</dbReference>
<evidence type="ECO:0000256" key="1">
    <source>
        <dbReference type="SAM" id="MobiDB-lite"/>
    </source>
</evidence>
<feature type="transmembrane region" description="Helical" evidence="2">
    <location>
        <begin position="105"/>
        <end position="127"/>
    </location>
</feature>
<protein>
    <recommendedName>
        <fullName evidence="3">DUF7702 domain-containing protein</fullName>
    </recommendedName>
</protein>
<comment type="caution">
    <text evidence="4">The sequence shown here is derived from an EMBL/GenBank/DDBJ whole genome shotgun (WGS) entry which is preliminary data.</text>
</comment>
<feature type="transmembrane region" description="Helical" evidence="2">
    <location>
        <begin position="69"/>
        <end position="93"/>
    </location>
</feature>
<feature type="region of interest" description="Disordered" evidence="1">
    <location>
        <begin position="246"/>
        <end position="272"/>
    </location>
</feature>
<feature type="transmembrane region" description="Helical" evidence="2">
    <location>
        <begin position="215"/>
        <end position="236"/>
    </location>
</feature>
<evidence type="ECO:0000259" key="3">
    <source>
        <dbReference type="Pfam" id="PF24800"/>
    </source>
</evidence>
<evidence type="ECO:0000313" key="5">
    <source>
        <dbReference type="Proteomes" id="UP001194746"/>
    </source>
</evidence>
<evidence type="ECO:0000313" key="4">
    <source>
        <dbReference type="EMBL" id="KAF9891768.1"/>
    </source>
</evidence>
<keyword evidence="2" id="KW-0472">Membrane</keyword>
<feature type="transmembrane region" description="Helical" evidence="2">
    <location>
        <begin position="147"/>
        <end position="166"/>
    </location>
</feature>
<dbReference type="Proteomes" id="UP001194746">
    <property type="component" value="Unassembled WGS sequence"/>
</dbReference>
<dbReference type="PANTHER" id="PTHR42109">
    <property type="entry name" value="UNPLACED GENOMIC SCAFFOLD UM_SCAF_CONTIG_1.265, WHOLE GENOME SHOTGUN SEQUENCE"/>
    <property type="match status" value="1"/>
</dbReference>
<dbReference type="Pfam" id="PF24800">
    <property type="entry name" value="DUF7702"/>
    <property type="match status" value="1"/>
</dbReference>
<evidence type="ECO:0000256" key="2">
    <source>
        <dbReference type="SAM" id="Phobius"/>
    </source>
</evidence>
<accession>A0AAD4CU14</accession>
<keyword evidence="2" id="KW-0812">Transmembrane</keyword>
<feature type="transmembrane region" description="Helical" evidence="2">
    <location>
        <begin position="41"/>
        <end position="63"/>
    </location>
</feature>
<reference evidence="4" key="1">
    <citation type="journal article" date="2019" name="Beilstein J. Org. Chem.">
        <title>Nanangenines: drimane sesquiterpenoids as the dominant metabolite cohort of a novel Australian fungus, Aspergillus nanangensis.</title>
        <authorList>
            <person name="Lacey H.J."/>
            <person name="Gilchrist C.L.M."/>
            <person name="Crombie A."/>
            <person name="Kalaitzis J.A."/>
            <person name="Vuong D."/>
            <person name="Rutledge P.J."/>
            <person name="Turner P."/>
            <person name="Pitt J.I."/>
            <person name="Lacey E."/>
            <person name="Chooi Y.H."/>
            <person name="Piggott A.M."/>
        </authorList>
    </citation>
    <scope>NUCLEOTIDE SEQUENCE</scope>
    <source>
        <strain evidence="4">MST-FP2251</strain>
    </source>
</reference>
<dbReference type="AlphaFoldDB" id="A0AAD4CU14"/>
<feature type="transmembrane region" description="Helical" evidence="2">
    <location>
        <begin position="178"/>
        <end position="203"/>
    </location>
</feature>
<keyword evidence="5" id="KW-1185">Reference proteome</keyword>
<sequence length="272" mass="30348">MNDQAGDGVFRYRDGIAVAQVVYFFVALLAACYFRWTRRIGWFCIGVLAIFRLVGAGCMLGTIHNDTDGLWAGVFVCESLGVLLAIFLLLEILERINKVVPVARRWVFIVPQVVTWIDIGISIAGFVVVKQKDHGQLLPTPYSRAGIAILFAIYLWMAGTFVFFWLRRANYPVVEHRAVRCVGVCVPILAIRVVYSLIFVITADMTWNAVKGDSTAYLVMTMLPEVAIVAITGVVIMQMPPLGRRKGVEVSDESNDRPDKYGTRRSESIPLV</sequence>
<feature type="domain" description="DUF7702" evidence="3">
    <location>
        <begin position="11"/>
        <end position="235"/>
    </location>
</feature>